<keyword evidence="1" id="KW-1133">Transmembrane helix</keyword>
<sequence>MLRTTLLVATIQLEKRSSICALIESESWLTTALDSKASLYSMPLAVVLAQVLGLFCLSVSQWTMERNPSWVSPFTHRPKSQHPLWSPTIVCSLRTPCLSTLMLQSFLTMRLSMISVGALLTLSAQLIPTSTVLFLRSSHPSQPH</sequence>
<dbReference type="EMBL" id="GISG01040884">
    <property type="protein sequence ID" value="MBA4622904.1"/>
    <property type="molecule type" value="Transcribed_RNA"/>
</dbReference>
<evidence type="ECO:0000256" key="1">
    <source>
        <dbReference type="SAM" id="Phobius"/>
    </source>
</evidence>
<keyword evidence="1" id="KW-0472">Membrane</keyword>
<evidence type="ECO:0000313" key="2">
    <source>
        <dbReference type="EMBL" id="MBA4622904.1"/>
    </source>
</evidence>
<feature type="transmembrane region" description="Helical" evidence="1">
    <location>
        <begin position="40"/>
        <end position="63"/>
    </location>
</feature>
<dbReference type="AlphaFoldDB" id="A0A7C9CT26"/>
<feature type="transmembrane region" description="Helical" evidence="1">
    <location>
        <begin position="113"/>
        <end position="135"/>
    </location>
</feature>
<reference evidence="2" key="2">
    <citation type="submission" date="2020-07" db="EMBL/GenBank/DDBJ databases">
        <authorList>
            <person name="Vera ALvarez R."/>
            <person name="Arias-Moreno D.M."/>
            <person name="Jimenez-Jacinto V."/>
            <person name="Jimenez-Bremont J.F."/>
            <person name="Swaminathan K."/>
            <person name="Moose S.P."/>
            <person name="Guerrero-Gonzalez M.L."/>
            <person name="Marino-Ramirez L."/>
            <person name="Landsman D."/>
            <person name="Rodriguez-Kessler M."/>
            <person name="Delgado-Sanchez P."/>
        </authorList>
    </citation>
    <scope>NUCLEOTIDE SEQUENCE</scope>
    <source>
        <tissue evidence="2">Cladode</tissue>
    </source>
</reference>
<name>A0A7C9CT26_OPUST</name>
<organism evidence="2">
    <name type="scientific">Opuntia streptacantha</name>
    <name type="common">Prickly pear cactus</name>
    <name type="synonym">Opuntia cardona</name>
    <dbReference type="NCBI Taxonomy" id="393608"/>
    <lineage>
        <taxon>Eukaryota</taxon>
        <taxon>Viridiplantae</taxon>
        <taxon>Streptophyta</taxon>
        <taxon>Embryophyta</taxon>
        <taxon>Tracheophyta</taxon>
        <taxon>Spermatophyta</taxon>
        <taxon>Magnoliopsida</taxon>
        <taxon>eudicotyledons</taxon>
        <taxon>Gunneridae</taxon>
        <taxon>Pentapetalae</taxon>
        <taxon>Caryophyllales</taxon>
        <taxon>Cactineae</taxon>
        <taxon>Cactaceae</taxon>
        <taxon>Opuntioideae</taxon>
        <taxon>Opuntia</taxon>
    </lineage>
</organism>
<accession>A0A7C9CT26</accession>
<proteinExistence type="predicted"/>
<keyword evidence="1" id="KW-0812">Transmembrane</keyword>
<protein>
    <submittedName>
        <fullName evidence="2">Uncharacterized protein</fullName>
    </submittedName>
</protein>
<reference evidence="2" key="1">
    <citation type="journal article" date="2013" name="J. Plant Res.">
        <title>Effect of fungi and light on seed germination of three Opuntia species from semiarid lands of central Mexico.</title>
        <authorList>
            <person name="Delgado-Sanchez P."/>
            <person name="Jimenez-Bremont J.F."/>
            <person name="Guerrero-Gonzalez Mde L."/>
            <person name="Flores J."/>
        </authorList>
    </citation>
    <scope>NUCLEOTIDE SEQUENCE</scope>
    <source>
        <tissue evidence="2">Cladode</tissue>
    </source>
</reference>